<evidence type="ECO:0000256" key="1">
    <source>
        <dbReference type="SAM" id="MobiDB-lite"/>
    </source>
</evidence>
<dbReference type="Proteomes" id="UP000034471">
    <property type="component" value="Unassembled WGS sequence"/>
</dbReference>
<dbReference type="STRING" id="1618481.US54_C0073G0002"/>
<dbReference type="EMBL" id="LBTJ01000073">
    <property type="protein sequence ID" value="KKQ36298.1"/>
    <property type="molecule type" value="Genomic_DNA"/>
</dbReference>
<feature type="region of interest" description="Disordered" evidence="1">
    <location>
        <begin position="120"/>
        <end position="139"/>
    </location>
</feature>
<evidence type="ECO:0000313" key="2">
    <source>
        <dbReference type="EMBL" id="KKQ36298.1"/>
    </source>
</evidence>
<gene>
    <name evidence="2" type="ORF">US54_C0073G0002</name>
</gene>
<reference evidence="2 3" key="1">
    <citation type="journal article" date="2015" name="Nature">
        <title>rRNA introns, odd ribosomes, and small enigmatic genomes across a large radiation of phyla.</title>
        <authorList>
            <person name="Brown C.T."/>
            <person name="Hug L.A."/>
            <person name="Thomas B.C."/>
            <person name="Sharon I."/>
            <person name="Castelle C.J."/>
            <person name="Singh A."/>
            <person name="Wilkins M.J."/>
            <person name="Williams K.H."/>
            <person name="Banfield J.F."/>
        </authorList>
    </citation>
    <scope>NUCLEOTIDE SEQUENCE [LARGE SCALE GENOMIC DNA]</scope>
</reference>
<proteinExistence type="predicted"/>
<sequence>MEEEQNNSAAEINSGDIIINELMWSGTSVSEADQYLELRNMTDRTINLSGLAFTKYDNTPMNKAPGSLGAAPIFKRLMIYLLEEYDMAGEMSKPTNVVGKPCYAGKTEYFLKGTESRSGCYDTVIKPASPTQKEEAQNP</sequence>
<comment type="caution">
    <text evidence="2">The sequence shown here is derived from an EMBL/GenBank/DDBJ whole genome shotgun (WGS) entry which is preliminary data.</text>
</comment>
<accession>A0A0G0GZB0</accession>
<evidence type="ECO:0008006" key="4">
    <source>
        <dbReference type="Google" id="ProtNLM"/>
    </source>
</evidence>
<evidence type="ECO:0000313" key="3">
    <source>
        <dbReference type="Proteomes" id="UP000034471"/>
    </source>
</evidence>
<protein>
    <recommendedName>
        <fullName evidence="4">LTD domain-containing protein</fullName>
    </recommendedName>
</protein>
<name>A0A0G0GZB0_9BACT</name>
<organism evidence="2 3">
    <name type="scientific">Candidatus Roizmanbacteria bacterium GW2011_GWA2_37_7</name>
    <dbReference type="NCBI Taxonomy" id="1618481"/>
    <lineage>
        <taxon>Bacteria</taxon>
        <taxon>Candidatus Roizmaniibacteriota</taxon>
    </lineage>
</organism>
<dbReference type="AlphaFoldDB" id="A0A0G0GZB0"/>